<dbReference type="GO" id="GO:0016491">
    <property type="term" value="F:oxidoreductase activity"/>
    <property type="evidence" value="ECO:0007669"/>
    <property type="project" value="UniProtKB-KW"/>
</dbReference>
<dbReference type="PANTHER" id="PTHR24320:SF274">
    <property type="entry name" value="CHAIN DEHYDROGENASE, PUTATIVE (AFU_ORTHOLOGUE AFUA_4G00440)-RELATED"/>
    <property type="match status" value="1"/>
</dbReference>
<dbReference type="InParanoid" id="A0A2T2ZY82"/>
<evidence type="ECO:0000313" key="4">
    <source>
        <dbReference type="Proteomes" id="UP000241462"/>
    </source>
</evidence>
<dbReference type="PANTHER" id="PTHR24320">
    <property type="entry name" value="RETINOL DEHYDROGENASE"/>
    <property type="match status" value="1"/>
</dbReference>
<dbReference type="InterPro" id="IPR002347">
    <property type="entry name" value="SDR_fam"/>
</dbReference>
<dbReference type="Gene3D" id="3.40.50.720">
    <property type="entry name" value="NAD(P)-binding Rossmann-like Domain"/>
    <property type="match status" value="1"/>
</dbReference>
<dbReference type="OrthoDB" id="191139at2759"/>
<name>A0A2T2ZY82_9PEZI</name>
<dbReference type="EMBL" id="KZ678568">
    <property type="protein sequence ID" value="PSR79370.1"/>
    <property type="molecule type" value="Genomic_DNA"/>
</dbReference>
<dbReference type="SUPFAM" id="SSF51735">
    <property type="entry name" value="NAD(P)-binding Rossmann-fold domains"/>
    <property type="match status" value="1"/>
</dbReference>
<keyword evidence="2" id="KW-0560">Oxidoreductase</keyword>
<evidence type="ECO:0000256" key="2">
    <source>
        <dbReference type="ARBA" id="ARBA00023002"/>
    </source>
</evidence>
<protein>
    <submittedName>
        <fullName evidence="3">Short-chain dehydrogenase/reductase SDR</fullName>
    </submittedName>
</protein>
<dbReference type="STRING" id="2025994.A0A2T2ZY82"/>
<organism evidence="3 4">
    <name type="scientific">Coniella lustricola</name>
    <dbReference type="NCBI Taxonomy" id="2025994"/>
    <lineage>
        <taxon>Eukaryota</taxon>
        <taxon>Fungi</taxon>
        <taxon>Dikarya</taxon>
        <taxon>Ascomycota</taxon>
        <taxon>Pezizomycotina</taxon>
        <taxon>Sordariomycetes</taxon>
        <taxon>Sordariomycetidae</taxon>
        <taxon>Diaporthales</taxon>
        <taxon>Schizoparmaceae</taxon>
        <taxon>Coniella</taxon>
    </lineage>
</organism>
<gene>
    <name evidence="3" type="ORF">BD289DRAFT_375558</name>
</gene>
<sequence length="243" mass="25556">MARLLITGSSDGIGALMAKRLISQGHQVVLHARNAQRAADAQAACPGAHACLIGDLTSIEQTRQLAADANKHGPYDAVVHNAGVWSGPNVFPVNTLAPYVLTCLMDRPKRLVFVSSGLHRSGRGKLGRPEDVGYGDSKLHDIMLAKGFAKRWPEVASNAADPGWVPTKMGGNNAPGSIEASVDCFISVALGQGEAKEVTAKYFQSNPCRVSSCAPDAEDVGLQDALFKQLADKSGVEVPLTTA</sequence>
<evidence type="ECO:0000256" key="1">
    <source>
        <dbReference type="ARBA" id="ARBA00006484"/>
    </source>
</evidence>
<accession>A0A2T2ZY82</accession>
<dbReference type="Pfam" id="PF00106">
    <property type="entry name" value="adh_short"/>
    <property type="match status" value="1"/>
</dbReference>
<dbReference type="Proteomes" id="UP000241462">
    <property type="component" value="Unassembled WGS sequence"/>
</dbReference>
<dbReference type="AlphaFoldDB" id="A0A2T2ZY82"/>
<keyword evidence="4" id="KW-1185">Reference proteome</keyword>
<comment type="similarity">
    <text evidence="1">Belongs to the short-chain dehydrogenases/reductases (SDR) family.</text>
</comment>
<evidence type="ECO:0000313" key="3">
    <source>
        <dbReference type="EMBL" id="PSR79370.1"/>
    </source>
</evidence>
<dbReference type="PRINTS" id="PR00081">
    <property type="entry name" value="GDHRDH"/>
</dbReference>
<dbReference type="InterPro" id="IPR036291">
    <property type="entry name" value="NAD(P)-bd_dom_sf"/>
</dbReference>
<reference evidence="3 4" key="1">
    <citation type="journal article" date="2018" name="Mycol. Prog.">
        <title>Coniella lustricola, a new species from submerged detritus.</title>
        <authorList>
            <person name="Raudabaugh D.B."/>
            <person name="Iturriaga T."/>
            <person name="Carver A."/>
            <person name="Mondo S."/>
            <person name="Pangilinan J."/>
            <person name="Lipzen A."/>
            <person name="He G."/>
            <person name="Amirebrahimi M."/>
            <person name="Grigoriev I.V."/>
            <person name="Miller A.N."/>
        </authorList>
    </citation>
    <scope>NUCLEOTIDE SEQUENCE [LARGE SCALE GENOMIC DNA]</scope>
    <source>
        <strain evidence="3 4">B22-T-1</strain>
    </source>
</reference>
<proteinExistence type="inferred from homology"/>